<dbReference type="OrthoDB" id="5589102at2"/>
<dbReference type="InterPro" id="IPR016908">
    <property type="entry name" value="UCP029037"/>
</dbReference>
<dbReference type="RefSeq" id="WP_115003390.1">
    <property type="nucleotide sequence ID" value="NZ_UGHS01000004.1"/>
</dbReference>
<keyword evidence="2" id="KW-1185">Reference proteome</keyword>
<dbReference type="AlphaFoldDB" id="A0A377J0J1"/>
<dbReference type="Proteomes" id="UP000255264">
    <property type="component" value="Unassembled WGS sequence"/>
</dbReference>
<dbReference type="EMBL" id="UGHS01000004">
    <property type="protein sequence ID" value="STO93768.1"/>
    <property type="molecule type" value="Genomic_DNA"/>
</dbReference>
<name>A0A377J0J1_9PAST</name>
<dbReference type="Pfam" id="PF10071">
    <property type="entry name" value="DUF2310"/>
    <property type="match status" value="1"/>
</dbReference>
<dbReference type="PIRSF" id="PIRSF029037">
    <property type="entry name" value="UCP029037_Zn_ribbon"/>
    <property type="match status" value="1"/>
</dbReference>
<evidence type="ECO:0000313" key="1">
    <source>
        <dbReference type="EMBL" id="STO93768.1"/>
    </source>
</evidence>
<proteinExistence type="predicted"/>
<organism evidence="1 2">
    <name type="scientific">Haemophilus pittmaniae</name>
    <dbReference type="NCBI Taxonomy" id="249188"/>
    <lineage>
        <taxon>Bacteria</taxon>
        <taxon>Pseudomonadati</taxon>
        <taxon>Pseudomonadota</taxon>
        <taxon>Gammaproteobacteria</taxon>
        <taxon>Pasteurellales</taxon>
        <taxon>Pasteurellaceae</taxon>
        <taxon>Haemophilus</taxon>
    </lineage>
</organism>
<reference evidence="1 2" key="1">
    <citation type="submission" date="2018-06" db="EMBL/GenBank/DDBJ databases">
        <authorList>
            <consortium name="Pathogen Informatics"/>
            <person name="Doyle S."/>
        </authorList>
    </citation>
    <scope>NUCLEOTIDE SEQUENCE [LARGE SCALE GENOMIC DNA]</scope>
    <source>
        <strain evidence="1 2">NCTC13335</strain>
    </source>
</reference>
<protein>
    <submittedName>
        <fullName evidence="1">Zn-ribbon-containing protein</fullName>
    </submittedName>
</protein>
<accession>A0A377J0J1</accession>
<evidence type="ECO:0000313" key="2">
    <source>
        <dbReference type="Proteomes" id="UP000255264"/>
    </source>
</evidence>
<gene>
    <name evidence="1" type="ORF">NCTC13335_01680</name>
</gene>
<sequence length="261" mass="30000">MYLIEPFFKLTALENDIGQQSRLLNAIIDQWRYNGQIIGREIPLYLTEEDDQQGFAMRVICPEQDSLLPENNNQTVNLAMENAEKCGLNFQGFQIIADDLNADSTAECSRPAWQMLYTTHLQSCSPLHSGEDFSPIPLYKQLKNQLHLSQDLIKWQENWQACDQLQMNGSALEKESLSEISEVNSTLSKHGRYLAAEIEKESSIPTYYYLYRVGGHSLKSEQQRCCPYCGGDWALDVPLFDVIYFKCDQCRLVSNLSWNFL</sequence>